<keyword evidence="6" id="KW-1185">Reference proteome</keyword>
<gene>
    <name evidence="5" type="ORF">FB45DRAFT_821114</name>
</gene>
<protein>
    <recommendedName>
        <fullName evidence="4">C2H2-type domain-containing protein</fullName>
    </recommendedName>
</protein>
<dbReference type="GO" id="GO:0008270">
    <property type="term" value="F:zinc ion binding"/>
    <property type="evidence" value="ECO:0007669"/>
    <property type="project" value="UniProtKB-KW"/>
</dbReference>
<dbReference type="InterPro" id="IPR013087">
    <property type="entry name" value="Znf_C2H2_type"/>
</dbReference>
<evidence type="ECO:0000256" key="3">
    <source>
        <dbReference type="SAM" id="Phobius"/>
    </source>
</evidence>
<feature type="region of interest" description="Disordered" evidence="2">
    <location>
        <begin position="20"/>
        <end position="44"/>
    </location>
</feature>
<organism evidence="5 6">
    <name type="scientific">Roridomyces roridus</name>
    <dbReference type="NCBI Taxonomy" id="1738132"/>
    <lineage>
        <taxon>Eukaryota</taxon>
        <taxon>Fungi</taxon>
        <taxon>Dikarya</taxon>
        <taxon>Basidiomycota</taxon>
        <taxon>Agaricomycotina</taxon>
        <taxon>Agaricomycetes</taxon>
        <taxon>Agaricomycetidae</taxon>
        <taxon>Agaricales</taxon>
        <taxon>Marasmiineae</taxon>
        <taxon>Mycenaceae</taxon>
        <taxon>Roridomyces</taxon>
    </lineage>
</organism>
<proteinExistence type="predicted"/>
<dbReference type="InterPro" id="IPR041078">
    <property type="entry name" value="Plavaka"/>
</dbReference>
<evidence type="ECO:0000313" key="6">
    <source>
        <dbReference type="Proteomes" id="UP001221142"/>
    </source>
</evidence>
<evidence type="ECO:0000259" key="4">
    <source>
        <dbReference type="PROSITE" id="PS50157"/>
    </source>
</evidence>
<comment type="caution">
    <text evidence="5">The sequence shown here is derived from an EMBL/GenBank/DDBJ whole genome shotgun (WGS) entry which is preliminary data.</text>
</comment>
<dbReference type="Pfam" id="PF18759">
    <property type="entry name" value="Plavaka"/>
    <property type="match status" value="1"/>
</dbReference>
<keyword evidence="3" id="KW-0812">Transmembrane</keyword>
<keyword evidence="1" id="KW-0479">Metal-binding</keyword>
<sequence>MTHGVSYTCPNCLRTLKSRGGLTQHRNSAHREQTPAPEGEDDDTFENYYHPHLTARPCDANGIFLAEYVGPPPPDGQDPAAWAPFSDRAEFDFANFHFTEAQSSEKDINMTAFIIENYIVNVMKYGATAPWKDAREMYAAIDTIRDGQAPWRTYTLRYSGPLPPGQPPKWMMRTYELCTRNTRLLLHNQLSTTVFRQHVNLVPYRQFNHASKRVYSNLMSGDWAWKQADEIAEDPQTHGSAFVPVVASSDKTTVSVGTGHQEFHPVYISPGVLTGTARRAHGNGVLPAAFLPIPKSIKKHRARPAYQKFVRQMYHACMARVFQPLKAAMTIPEIVQCPDHHFRRVVYGLGPYIADYPEQVWLATVVQGWCPKCDAEPDDLDKKGARLRTQTTTEFLITQFDLGILWDDFGIRADVAPFTMHFPRADIHELLSSDLLHQVIKGTFKDHLVSWVNDYLHVMHGEKRALEIIQDIDRRISAVCEFPGLRRFPDGWDFHQWTGDDSKALMKVYLAAVAGYLPSDMIRCLTAFMDTCYLVRRNSISADDLDTIRSTIDRFHHYRNIFIDTGVRVDLSLPRQHSLVHYIRSIRLFGSPNGLCSSITESKHIKAVKEPWRRSSRFNALPQMLRSISRLEKLAAAAVSFRARGMLIGTTSSYTAMVLDGCQPQMVAAAVVNADDDDNDEVNHDPKCLTSVELGRTPARGYPKELDALAAHIEQPQFPVLFRHFLHEELYGPVDDIALDDCPVFVFHSAIAHFYAPSDLCGAGGMYSERIRANPNWHGYARHDTVFIDVGGPAMAGLVIGCVLLFFSFPYLGKDYRCALIHWFVPVGDAVDPDTGMWVVEPELQRREPSLAIVPMQSIARGAHLIGVYGTRVLPEDFHFSDTLDAFNRFFVNPYADHHMYEFLK</sequence>
<keyword evidence="3" id="KW-0472">Membrane</keyword>
<keyword evidence="3" id="KW-1133">Transmembrane helix</keyword>
<accession>A0AAD7FZG9</accession>
<feature type="transmembrane region" description="Helical" evidence="3">
    <location>
        <begin position="790"/>
        <end position="812"/>
    </location>
</feature>
<keyword evidence="1" id="KW-0863">Zinc-finger</keyword>
<dbReference type="AlphaFoldDB" id="A0AAD7FZG9"/>
<name>A0AAD7FZG9_9AGAR</name>
<dbReference type="PROSITE" id="PS00028">
    <property type="entry name" value="ZINC_FINGER_C2H2_1"/>
    <property type="match status" value="1"/>
</dbReference>
<evidence type="ECO:0000256" key="2">
    <source>
        <dbReference type="SAM" id="MobiDB-lite"/>
    </source>
</evidence>
<dbReference type="EMBL" id="JARKIF010000002">
    <property type="protein sequence ID" value="KAJ7646623.1"/>
    <property type="molecule type" value="Genomic_DNA"/>
</dbReference>
<evidence type="ECO:0000313" key="5">
    <source>
        <dbReference type="EMBL" id="KAJ7646623.1"/>
    </source>
</evidence>
<keyword evidence="1" id="KW-0862">Zinc</keyword>
<feature type="domain" description="C2H2-type" evidence="4">
    <location>
        <begin position="7"/>
        <end position="35"/>
    </location>
</feature>
<evidence type="ECO:0000256" key="1">
    <source>
        <dbReference type="PROSITE-ProRule" id="PRU00042"/>
    </source>
</evidence>
<reference evidence="5" key="1">
    <citation type="submission" date="2023-03" db="EMBL/GenBank/DDBJ databases">
        <title>Massive genome expansion in bonnet fungi (Mycena s.s.) driven by repeated elements and novel gene families across ecological guilds.</title>
        <authorList>
            <consortium name="Lawrence Berkeley National Laboratory"/>
            <person name="Harder C.B."/>
            <person name="Miyauchi S."/>
            <person name="Viragh M."/>
            <person name="Kuo A."/>
            <person name="Thoen E."/>
            <person name="Andreopoulos B."/>
            <person name="Lu D."/>
            <person name="Skrede I."/>
            <person name="Drula E."/>
            <person name="Henrissat B."/>
            <person name="Morin E."/>
            <person name="Kohler A."/>
            <person name="Barry K."/>
            <person name="LaButti K."/>
            <person name="Morin E."/>
            <person name="Salamov A."/>
            <person name="Lipzen A."/>
            <person name="Mereny Z."/>
            <person name="Hegedus B."/>
            <person name="Baldrian P."/>
            <person name="Stursova M."/>
            <person name="Weitz H."/>
            <person name="Taylor A."/>
            <person name="Grigoriev I.V."/>
            <person name="Nagy L.G."/>
            <person name="Martin F."/>
            <person name="Kauserud H."/>
        </authorList>
    </citation>
    <scope>NUCLEOTIDE SEQUENCE</scope>
    <source>
        <strain evidence="5">9284</strain>
    </source>
</reference>
<dbReference type="PROSITE" id="PS50157">
    <property type="entry name" value="ZINC_FINGER_C2H2_2"/>
    <property type="match status" value="1"/>
</dbReference>
<dbReference type="Proteomes" id="UP001221142">
    <property type="component" value="Unassembled WGS sequence"/>
</dbReference>